<dbReference type="PhylomeDB" id="E9H8T8"/>
<evidence type="ECO:0000256" key="5">
    <source>
        <dbReference type="ARBA" id="ARBA00023242"/>
    </source>
</evidence>
<evidence type="ECO:0000256" key="2">
    <source>
        <dbReference type="ARBA" id="ARBA00007466"/>
    </source>
</evidence>
<feature type="compositionally biased region" description="Basic and acidic residues" evidence="7">
    <location>
        <begin position="192"/>
        <end position="206"/>
    </location>
</feature>
<dbReference type="AlphaFoldDB" id="E9H8T8"/>
<feature type="compositionally biased region" description="Basic and acidic residues" evidence="7">
    <location>
        <begin position="32"/>
        <end position="41"/>
    </location>
</feature>
<accession>E9H8T8</accession>
<dbReference type="eggNOG" id="KOG2147">
    <property type="taxonomic scope" value="Eukaryota"/>
</dbReference>
<comment type="function">
    <text evidence="6">Involved in nucleolar processing of pre-18S ribosomal RNA. Has a role in the nuclear export of 40S pre-ribosomal subunit to the cytoplasm.</text>
</comment>
<keyword evidence="5" id="KW-0539">Nucleus</keyword>
<feature type="compositionally biased region" description="Basic residues" evidence="7">
    <location>
        <begin position="14"/>
        <end position="25"/>
    </location>
</feature>
<reference evidence="8 9" key="1">
    <citation type="journal article" date="2011" name="Science">
        <title>The ecoresponsive genome of Daphnia pulex.</title>
        <authorList>
            <person name="Colbourne J.K."/>
            <person name="Pfrender M.E."/>
            <person name="Gilbert D."/>
            <person name="Thomas W.K."/>
            <person name="Tucker A."/>
            <person name="Oakley T.H."/>
            <person name="Tokishita S."/>
            <person name="Aerts A."/>
            <person name="Arnold G.J."/>
            <person name="Basu M.K."/>
            <person name="Bauer D.J."/>
            <person name="Caceres C.E."/>
            <person name="Carmel L."/>
            <person name="Casola C."/>
            <person name="Choi J.H."/>
            <person name="Detter J.C."/>
            <person name="Dong Q."/>
            <person name="Dusheyko S."/>
            <person name="Eads B.D."/>
            <person name="Frohlich T."/>
            <person name="Geiler-Samerotte K.A."/>
            <person name="Gerlach D."/>
            <person name="Hatcher P."/>
            <person name="Jogdeo S."/>
            <person name="Krijgsveld J."/>
            <person name="Kriventseva E.V."/>
            <person name="Kultz D."/>
            <person name="Laforsch C."/>
            <person name="Lindquist E."/>
            <person name="Lopez J."/>
            <person name="Manak J.R."/>
            <person name="Muller J."/>
            <person name="Pangilinan J."/>
            <person name="Patwardhan R.P."/>
            <person name="Pitluck S."/>
            <person name="Pritham E.J."/>
            <person name="Rechtsteiner A."/>
            <person name="Rho M."/>
            <person name="Rogozin I.B."/>
            <person name="Sakarya O."/>
            <person name="Salamov A."/>
            <person name="Schaack S."/>
            <person name="Shapiro H."/>
            <person name="Shiga Y."/>
            <person name="Skalitzky C."/>
            <person name="Smith Z."/>
            <person name="Souvorov A."/>
            <person name="Sung W."/>
            <person name="Tang Z."/>
            <person name="Tsuchiya D."/>
            <person name="Tu H."/>
            <person name="Vos H."/>
            <person name="Wang M."/>
            <person name="Wolf Y.I."/>
            <person name="Yamagata H."/>
            <person name="Yamada T."/>
            <person name="Ye Y."/>
            <person name="Shaw J.R."/>
            <person name="Andrews J."/>
            <person name="Crease T.J."/>
            <person name="Tang H."/>
            <person name="Lucas S.M."/>
            <person name="Robertson H.M."/>
            <person name="Bork P."/>
            <person name="Koonin E.V."/>
            <person name="Zdobnov E.M."/>
            <person name="Grigoriev I.V."/>
            <person name="Lynch M."/>
            <person name="Boore J.L."/>
        </authorList>
    </citation>
    <scope>NUCLEOTIDE SEQUENCE [LARGE SCALE GENOMIC DNA]</scope>
</reference>
<dbReference type="PANTHER" id="PTHR23183">
    <property type="entry name" value="NOP14"/>
    <property type="match status" value="1"/>
</dbReference>
<dbReference type="EMBL" id="GL732605">
    <property type="protein sequence ID" value="EFX71868.1"/>
    <property type="molecule type" value="Genomic_DNA"/>
</dbReference>
<evidence type="ECO:0000313" key="8">
    <source>
        <dbReference type="EMBL" id="EFX71868.1"/>
    </source>
</evidence>
<feature type="compositionally biased region" description="Basic and acidic residues" evidence="7">
    <location>
        <begin position="310"/>
        <end position="326"/>
    </location>
</feature>
<feature type="region of interest" description="Disordered" evidence="7">
    <location>
        <begin position="807"/>
        <end position="843"/>
    </location>
</feature>
<evidence type="ECO:0000256" key="7">
    <source>
        <dbReference type="SAM" id="MobiDB-lite"/>
    </source>
</evidence>
<dbReference type="OrthoDB" id="441771at2759"/>
<dbReference type="InterPro" id="IPR007276">
    <property type="entry name" value="Nop14"/>
</dbReference>
<proteinExistence type="inferred from homology"/>
<dbReference type="PANTHER" id="PTHR23183:SF0">
    <property type="entry name" value="NUCLEOLAR PROTEIN 14"/>
    <property type="match status" value="1"/>
</dbReference>
<dbReference type="GO" id="GO:0032040">
    <property type="term" value="C:small-subunit processome"/>
    <property type="evidence" value="ECO:0000318"/>
    <property type="project" value="GO_Central"/>
</dbReference>
<feature type="compositionally biased region" description="Acidic residues" evidence="7">
    <location>
        <begin position="360"/>
        <end position="386"/>
    </location>
</feature>
<feature type="region of interest" description="Disordered" evidence="7">
    <location>
        <begin position="157"/>
        <end position="232"/>
    </location>
</feature>
<dbReference type="HOGENOM" id="CLU_008874_1_0_1"/>
<keyword evidence="9" id="KW-1185">Reference proteome</keyword>
<name>E9H8T8_DAPPU</name>
<protein>
    <recommendedName>
        <fullName evidence="10">Nucleolar protein 14</fullName>
    </recommendedName>
</protein>
<evidence type="ECO:0008006" key="10">
    <source>
        <dbReference type="Google" id="ProtNLM"/>
    </source>
</evidence>
<feature type="region of interest" description="Disordered" evidence="7">
    <location>
        <begin position="1"/>
        <end position="49"/>
    </location>
</feature>
<feature type="compositionally biased region" description="Acidic residues" evidence="7">
    <location>
        <begin position="164"/>
        <end position="173"/>
    </location>
</feature>
<comment type="similarity">
    <text evidence="2">Belongs to the NOP14 family.</text>
</comment>
<evidence type="ECO:0000313" key="9">
    <source>
        <dbReference type="Proteomes" id="UP000000305"/>
    </source>
</evidence>
<evidence type="ECO:0000256" key="1">
    <source>
        <dbReference type="ARBA" id="ARBA00004604"/>
    </source>
</evidence>
<feature type="compositionally biased region" description="Basic and acidic residues" evidence="7">
    <location>
        <begin position="213"/>
        <end position="232"/>
    </location>
</feature>
<dbReference type="GO" id="GO:0030692">
    <property type="term" value="C:Noc4p-Nop14p complex"/>
    <property type="evidence" value="ECO:0000318"/>
    <property type="project" value="GO_Central"/>
</dbReference>
<dbReference type="InParanoid" id="E9H8T8"/>
<dbReference type="GO" id="GO:0005730">
    <property type="term" value="C:nucleolus"/>
    <property type="evidence" value="ECO:0000318"/>
    <property type="project" value="GO_Central"/>
</dbReference>
<evidence type="ECO:0000256" key="4">
    <source>
        <dbReference type="ARBA" id="ARBA00022552"/>
    </source>
</evidence>
<keyword evidence="4" id="KW-0698">rRNA processing</keyword>
<keyword evidence="3" id="KW-0690">Ribosome biogenesis</keyword>
<dbReference type="STRING" id="6669.E9H8T8"/>
<dbReference type="OMA" id="KSCWPSL"/>
<dbReference type="FunCoup" id="E9H8T8">
    <property type="interactions" value="1785"/>
</dbReference>
<comment type="subcellular location">
    <subcellularLocation>
        <location evidence="1">Nucleus</location>
        <location evidence="1">Nucleolus</location>
    </subcellularLocation>
</comment>
<dbReference type="GO" id="GO:0030490">
    <property type="term" value="P:maturation of SSU-rRNA"/>
    <property type="evidence" value="ECO:0000318"/>
    <property type="project" value="GO_Central"/>
</dbReference>
<sequence>MGKFNAKFGGGKGGMKKKPFIKRNQQKPTDGAVKKGEEKTAAKPLPQKLNPFEVKVNKQKFQVLGRPTKHERGLPGVSRARALEKRKNTLLLEHKNKFRSNKMIDKRLGEKNPTLSVEGKMEMRFLAEKIKGQNKKSKFLLGDDEVLTHRGQTLADIEKFDDPRSDDDEDDEERLGKSFVSDAHFGGGVLKMGDESEETRQNRETLIDNLIAESKKRKEERQKEKEETDDLTDKLDMEFKDVLDVIATIKTPKKSEEPPPKLPDSAYDILVRELRFDPRVKPGDKLKSADEIARLEKEKLEKLEADRLKRMKGETETKVIPHRSADDLDDGFSFAPLEPETKTLSFGMNEKDDAVSPEPANEEDNSEEEDGDEDDEDSNSDGEDSYSDLASSNDEEEEQEDVETKSVEGKVDVQNNKKKAGEIPFVFKVPEEYEEFHQLLQSYSDTDQRTVLDRMIKSNHPALTGTNKAKMEKVFAFLMQYIHDIASGDTLKLLNNIVPVVFDLTQLVPSSNIASTLLDVLQEKREELSSLGKKRPVSIATLVFLKLTALIFPASDFRHPITTPAFHVLVEALSSPVTNLQIAHMGLSLCAVAYEYVGFSKRYIPEVLHYLHGLVELAIPRPSHVAAHHLVHPFRPVGVESQLLVLTSDDAKSEIPERLKLIEIEFNDQFRATALWVTVRLIADFLGLWNELPSAIDIYHPILESLRKLPMDRYNSQIQESIKSLTNDIEQLASRTRKRLVHEAKKPKPLRLYEPIIDDHFEGRKKRVGSKEKLERDKLQHKIKREMKGAIREIRKDNTFIAREKLKEQIEKDNQRKRKVKELLGSLSNQEGEVRKLKKPKKK</sequence>
<dbReference type="Pfam" id="PF04147">
    <property type="entry name" value="Nop14"/>
    <property type="match status" value="1"/>
</dbReference>
<dbReference type="KEGG" id="dpx:DAPPUDRAFT_308709"/>
<evidence type="ECO:0000256" key="6">
    <source>
        <dbReference type="ARBA" id="ARBA00024695"/>
    </source>
</evidence>
<organism evidence="8 9">
    <name type="scientific">Daphnia pulex</name>
    <name type="common">Water flea</name>
    <dbReference type="NCBI Taxonomy" id="6669"/>
    <lineage>
        <taxon>Eukaryota</taxon>
        <taxon>Metazoa</taxon>
        <taxon>Ecdysozoa</taxon>
        <taxon>Arthropoda</taxon>
        <taxon>Crustacea</taxon>
        <taxon>Branchiopoda</taxon>
        <taxon>Diplostraca</taxon>
        <taxon>Cladocera</taxon>
        <taxon>Anomopoda</taxon>
        <taxon>Daphniidae</taxon>
        <taxon>Daphnia</taxon>
    </lineage>
</organism>
<feature type="region of interest" description="Disordered" evidence="7">
    <location>
        <begin position="310"/>
        <end position="410"/>
    </location>
</feature>
<evidence type="ECO:0000256" key="3">
    <source>
        <dbReference type="ARBA" id="ARBA00022517"/>
    </source>
</evidence>
<gene>
    <name evidence="8" type="ORF">DAPPUDRAFT_308709</name>
</gene>
<dbReference type="Proteomes" id="UP000000305">
    <property type="component" value="Unassembled WGS sequence"/>
</dbReference>